<feature type="compositionally biased region" description="Basic and acidic residues" evidence="1">
    <location>
        <begin position="1"/>
        <end position="10"/>
    </location>
</feature>
<feature type="compositionally biased region" description="Low complexity" evidence="1">
    <location>
        <begin position="265"/>
        <end position="283"/>
    </location>
</feature>
<accession>A0ABP0BBP0</accession>
<feature type="compositionally biased region" description="Pro residues" evidence="1">
    <location>
        <begin position="245"/>
        <end position="259"/>
    </location>
</feature>
<organism evidence="3 4">
    <name type="scientific">Sporothrix bragantina</name>
    <dbReference type="NCBI Taxonomy" id="671064"/>
    <lineage>
        <taxon>Eukaryota</taxon>
        <taxon>Fungi</taxon>
        <taxon>Dikarya</taxon>
        <taxon>Ascomycota</taxon>
        <taxon>Pezizomycotina</taxon>
        <taxon>Sordariomycetes</taxon>
        <taxon>Sordariomycetidae</taxon>
        <taxon>Ophiostomatales</taxon>
        <taxon>Ophiostomataceae</taxon>
        <taxon>Sporothrix</taxon>
    </lineage>
</organism>
<sequence>MKTTTEEAQRSRRCHRSQRGKSTPALTTVLLLAAIAPHAATALSLSNFQLITSSSVPINCLLAYNTQLAGCTISDFTQLTSAARQRLRRGVDDTNTCSLACQAGISLAQQTIQTVCGASGISARAGTGPATSVLGVALTGNLVGLLCGGSETVSTSTTSTTEALQTASTSVTAGAAVATTATAPFVFSTLDPAGVELTSTTGVVAQAPAAGAATATPGLDSQSFVQSASSSVAVTVSLSNSPGNAAPPSPPVMTAPLPPARQTLSSTSTTSSSSSSTTTASAANNRNIFGGGGSPFDEAAANSGAERAGQLVSPWTQPWMMFAAAGAAGAAAAGGVLFR</sequence>
<keyword evidence="4" id="KW-1185">Reference proteome</keyword>
<gene>
    <name evidence="3" type="ORF">SBRCBS47491_002897</name>
</gene>
<keyword evidence="2" id="KW-0472">Membrane</keyword>
<keyword evidence="2" id="KW-0812">Transmembrane</keyword>
<name>A0ABP0BBP0_9PEZI</name>
<protein>
    <submittedName>
        <fullName evidence="3">Uncharacterized protein</fullName>
    </submittedName>
</protein>
<dbReference type="Proteomes" id="UP001642406">
    <property type="component" value="Unassembled WGS sequence"/>
</dbReference>
<reference evidence="3 4" key="1">
    <citation type="submission" date="2024-01" db="EMBL/GenBank/DDBJ databases">
        <authorList>
            <person name="Allen C."/>
            <person name="Tagirdzhanova G."/>
        </authorList>
    </citation>
    <scope>NUCLEOTIDE SEQUENCE [LARGE SCALE GENOMIC DNA]</scope>
</reference>
<evidence type="ECO:0000256" key="2">
    <source>
        <dbReference type="SAM" id="Phobius"/>
    </source>
</evidence>
<feature type="transmembrane region" description="Helical" evidence="2">
    <location>
        <begin position="319"/>
        <end position="338"/>
    </location>
</feature>
<evidence type="ECO:0000313" key="4">
    <source>
        <dbReference type="Proteomes" id="UP001642406"/>
    </source>
</evidence>
<proteinExistence type="predicted"/>
<keyword evidence="2" id="KW-1133">Transmembrane helix</keyword>
<evidence type="ECO:0000313" key="3">
    <source>
        <dbReference type="EMBL" id="CAK7216644.1"/>
    </source>
</evidence>
<comment type="caution">
    <text evidence="3">The sequence shown here is derived from an EMBL/GenBank/DDBJ whole genome shotgun (WGS) entry which is preliminary data.</text>
</comment>
<evidence type="ECO:0000256" key="1">
    <source>
        <dbReference type="SAM" id="MobiDB-lite"/>
    </source>
</evidence>
<dbReference type="EMBL" id="CAWUHC010000018">
    <property type="protein sequence ID" value="CAK7216644.1"/>
    <property type="molecule type" value="Genomic_DNA"/>
</dbReference>
<feature type="region of interest" description="Disordered" evidence="1">
    <location>
        <begin position="1"/>
        <end position="21"/>
    </location>
</feature>
<feature type="region of interest" description="Disordered" evidence="1">
    <location>
        <begin position="241"/>
        <end position="302"/>
    </location>
</feature>